<keyword evidence="4" id="KW-0808">Transferase</keyword>
<dbReference type="Pfam" id="PF00535">
    <property type="entry name" value="Glycos_transf_2"/>
    <property type="match status" value="1"/>
</dbReference>
<evidence type="ECO:0000259" key="6">
    <source>
        <dbReference type="Pfam" id="PF00535"/>
    </source>
</evidence>
<dbReference type="Proteomes" id="UP000199628">
    <property type="component" value="Unassembled WGS sequence"/>
</dbReference>
<feature type="domain" description="Glycosyltransferase 2-like" evidence="6">
    <location>
        <begin position="6"/>
        <end position="102"/>
    </location>
</feature>
<dbReference type="InterPro" id="IPR001173">
    <property type="entry name" value="Glyco_trans_2-like"/>
</dbReference>
<reference evidence="8" key="1">
    <citation type="submission" date="2016-10" db="EMBL/GenBank/DDBJ databases">
        <authorList>
            <person name="Varghese N."/>
            <person name="Submissions S."/>
        </authorList>
    </citation>
    <scope>NUCLEOTIDE SEQUENCE [LARGE SCALE GENOMIC DNA]</scope>
    <source>
        <strain evidence="8">CGMCC 1.9108</strain>
    </source>
</reference>
<evidence type="ECO:0000256" key="5">
    <source>
        <dbReference type="ARBA" id="ARBA00023136"/>
    </source>
</evidence>
<evidence type="ECO:0000256" key="2">
    <source>
        <dbReference type="ARBA" id="ARBA00022475"/>
    </source>
</evidence>
<evidence type="ECO:0000256" key="3">
    <source>
        <dbReference type="ARBA" id="ARBA00022676"/>
    </source>
</evidence>
<dbReference type="CDD" id="cd02522">
    <property type="entry name" value="GT_2_like_a"/>
    <property type="match status" value="1"/>
</dbReference>
<comment type="subcellular location">
    <subcellularLocation>
        <location evidence="1">Cell membrane</location>
    </subcellularLocation>
</comment>
<evidence type="ECO:0000256" key="1">
    <source>
        <dbReference type="ARBA" id="ARBA00004236"/>
    </source>
</evidence>
<accession>A0A1G6S7K4</accession>
<dbReference type="GO" id="GO:0005886">
    <property type="term" value="C:plasma membrane"/>
    <property type="evidence" value="ECO:0007669"/>
    <property type="project" value="UniProtKB-SubCell"/>
</dbReference>
<dbReference type="NCBIfam" id="TIGR04283">
    <property type="entry name" value="glyco_like_mftF"/>
    <property type="match status" value="1"/>
</dbReference>
<dbReference type="SUPFAM" id="SSF53448">
    <property type="entry name" value="Nucleotide-diphospho-sugar transferases"/>
    <property type="match status" value="1"/>
</dbReference>
<proteinExistence type="predicted"/>
<protein>
    <recommendedName>
        <fullName evidence="6">Glycosyltransferase 2-like domain-containing protein</fullName>
    </recommendedName>
</protein>
<evidence type="ECO:0000256" key="4">
    <source>
        <dbReference type="ARBA" id="ARBA00022679"/>
    </source>
</evidence>
<dbReference type="OrthoDB" id="5291101at2"/>
<evidence type="ECO:0000313" key="7">
    <source>
        <dbReference type="EMBL" id="SDD12848.1"/>
    </source>
</evidence>
<dbReference type="AlphaFoldDB" id="A0A1G6S7K4"/>
<evidence type="ECO:0000313" key="8">
    <source>
        <dbReference type="Proteomes" id="UP000199628"/>
    </source>
</evidence>
<gene>
    <name evidence="7" type="ORF">SAMN04488239_105201</name>
</gene>
<name>A0A1G6S7K4_9RHOB</name>
<keyword evidence="8" id="KW-1185">Reference proteome</keyword>
<dbReference type="EMBL" id="FMZV01000005">
    <property type="protein sequence ID" value="SDD12848.1"/>
    <property type="molecule type" value="Genomic_DNA"/>
</dbReference>
<dbReference type="Gene3D" id="3.90.550.10">
    <property type="entry name" value="Spore Coat Polysaccharide Biosynthesis Protein SpsA, Chain A"/>
    <property type="match status" value="1"/>
</dbReference>
<keyword evidence="5" id="KW-0472">Membrane</keyword>
<dbReference type="RefSeq" id="WP_093030071.1">
    <property type="nucleotide sequence ID" value="NZ_FMZV01000005.1"/>
</dbReference>
<dbReference type="InterPro" id="IPR029044">
    <property type="entry name" value="Nucleotide-diphossugar_trans"/>
</dbReference>
<dbReference type="InterPro" id="IPR026461">
    <property type="entry name" value="Trfase_2_rSAM/seldom_assoc"/>
</dbReference>
<sequence length="226" mass="24732">MPAILSIVIPTYQAEGTLARVFEALMEGLPSGLVREVIVSDGGSSDRTREIAEAAGAEVILGQPSRGGQLRRGCAAARAEWLLILHADSVPDPGWAEVVMAHTMSSKSPAAFRLAFRARGLAPRLVAGWANLRTQVFHLPYGDQGLLLRKSDYEKSGGYPDQPLMEDVHLVRALPIAPVLLPLHVVTGAERYLKGGWIRRGARNLWTLARYFAGVSPERLEKSYRR</sequence>
<dbReference type="PANTHER" id="PTHR43646">
    <property type="entry name" value="GLYCOSYLTRANSFERASE"/>
    <property type="match status" value="1"/>
</dbReference>
<dbReference type="PANTHER" id="PTHR43646:SF2">
    <property type="entry name" value="GLYCOSYLTRANSFERASE 2-LIKE DOMAIN-CONTAINING PROTEIN"/>
    <property type="match status" value="1"/>
</dbReference>
<keyword evidence="3" id="KW-0328">Glycosyltransferase</keyword>
<organism evidence="7 8">
    <name type="scientific">Ruegeria marina</name>
    <dbReference type="NCBI Taxonomy" id="639004"/>
    <lineage>
        <taxon>Bacteria</taxon>
        <taxon>Pseudomonadati</taxon>
        <taxon>Pseudomonadota</taxon>
        <taxon>Alphaproteobacteria</taxon>
        <taxon>Rhodobacterales</taxon>
        <taxon>Roseobacteraceae</taxon>
        <taxon>Ruegeria</taxon>
    </lineage>
</organism>
<dbReference type="GO" id="GO:0016757">
    <property type="term" value="F:glycosyltransferase activity"/>
    <property type="evidence" value="ECO:0007669"/>
    <property type="project" value="UniProtKB-KW"/>
</dbReference>
<dbReference type="STRING" id="639004.SAMN04488239_105201"/>
<keyword evidence="2" id="KW-1003">Cell membrane</keyword>